<dbReference type="EMBL" id="PZZZ01000001">
    <property type="protein sequence ID" value="PTM98980.1"/>
    <property type="molecule type" value="Genomic_DNA"/>
</dbReference>
<comment type="caution">
    <text evidence="1">The sequence shown here is derived from an EMBL/GenBank/DDBJ whole genome shotgun (WGS) entry which is preliminary data.</text>
</comment>
<evidence type="ECO:0000313" key="1">
    <source>
        <dbReference type="EMBL" id="PTM98980.1"/>
    </source>
</evidence>
<proteinExistence type="predicted"/>
<keyword evidence="1" id="KW-0808">Transferase</keyword>
<dbReference type="Proteomes" id="UP000241247">
    <property type="component" value="Unassembled WGS sequence"/>
</dbReference>
<name>A0A2T5BJ21_MYCDI</name>
<reference evidence="1 2" key="1">
    <citation type="submission" date="2018-04" db="EMBL/GenBank/DDBJ databases">
        <title>Genomic Encyclopedia of Type Strains, Phase IV (KMG-IV): sequencing the most valuable type-strain genomes for metagenomic binning, comparative biology and taxonomic classification.</title>
        <authorList>
            <person name="Goeker M."/>
        </authorList>
    </citation>
    <scope>NUCLEOTIDE SEQUENCE [LARGE SCALE GENOMIC DNA]</scope>
    <source>
        <strain evidence="1 2">DSM 7138</strain>
    </source>
</reference>
<dbReference type="RefSeq" id="WP_108001301.1">
    <property type="nucleotide sequence ID" value="NZ_JBHEEX010000024.1"/>
</dbReference>
<dbReference type="GO" id="GO:0016740">
    <property type="term" value="F:transferase activity"/>
    <property type="evidence" value="ECO:0007669"/>
    <property type="project" value="UniProtKB-KW"/>
</dbReference>
<dbReference type="AlphaFoldDB" id="A0A2T5BJ21"/>
<gene>
    <name evidence="1" type="ORF">C7449_101650</name>
</gene>
<accession>A0A2T5BJ21</accession>
<sequence length="346" mass="39567">MQYPVRNVKDWGKLGRLSLKKRIRLFLRDRRYRKRAKSDQGVEFERINAATAPLGPRDIILICVARNAATYIPSFLAHYRRLGVTRFAFLDDRSDDQTRTLLSQPDVDLYASNVDFRRASGGLLWRDMLVGQYGYDRWYISVDCDEYLIYPGCENRPITAFAADLERNRLKRTLAIMLDIYPDGKLTEAAHDPIDAPPTFCCPLHDGDGYTVYDDSHSTAVRGGPRLRLFGADMRMSKFPVIFVDRMTQFNGGSHHAPIPVTRNFGPVHAVLLHYKFPADAVREFHRIADQGTHAKEAGFYKAIISHVAFGEEMDLRYPGSVRFTDSENLVAKGYMKDLRIPVKQQ</sequence>
<dbReference type="OrthoDB" id="3010234at2"/>
<keyword evidence="2" id="KW-1185">Reference proteome</keyword>
<protein>
    <submittedName>
        <fullName evidence="1">Glycosyl transferase family 2</fullName>
    </submittedName>
</protein>
<evidence type="ECO:0000313" key="2">
    <source>
        <dbReference type="Proteomes" id="UP000241247"/>
    </source>
</evidence>
<organism evidence="1 2">
    <name type="scientific">Mycoplana dimorpha</name>
    <dbReference type="NCBI Taxonomy" id="28320"/>
    <lineage>
        <taxon>Bacteria</taxon>
        <taxon>Pseudomonadati</taxon>
        <taxon>Pseudomonadota</taxon>
        <taxon>Alphaproteobacteria</taxon>
        <taxon>Hyphomicrobiales</taxon>
        <taxon>Rhizobiaceae</taxon>
        <taxon>Mycoplana</taxon>
    </lineage>
</organism>
<dbReference type="Pfam" id="PF13704">
    <property type="entry name" value="Glyco_tranf_2_4"/>
    <property type="match status" value="1"/>
</dbReference>